<dbReference type="Pfam" id="PF17765">
    <property type="entry name" value="MLTR_LBD"/>
    <property type="match status" value="1"/>
</dbReference>
<gene>
    <name evidence="2" type="ORF">SAMN05660350_04750</name>
</gene>
<protein>
    <submittedName>
        <fullName evidence="2">DNA-binding transcriptional regulator, XRE-family HTH domain</fullName>
    </submittedName>
</protein>
<dbReference type="InterPro" id="IPR001387">
    <property type="entry name" value="Cro/C1-type_HTH"/>
</dbReference>
<dbReference type="GO" id="GO:0003677">
    <property type="term" value="F:DNA binding"/>
    <property type="evidence" value="ECO:0007669"/>
    <property type="project" value="UniProtKB-KW"/>
</dbReference>
<dbReference type="CDD" id="cd00093">
    <property type="entry name" value="HTH_XRE"/>
    <property type="match status" value="1"/>
</dbReference>
<organism evidence="2 3">
    <name type="scientific">Geodermatophilus obscurus</name>
    <dbReference type="NCBI Taxonomy" id="1861"/>
    <lineage>
        <taxon>Bacteria</taxon>
        <taxon>Bacillati</taxon>
        <taxon>Actinomycetota</taxon>
        <taxon>Actinomycetes</taxon>
        <taxon>Geodermatophilales</taxon>
        <taxon>Geodermatophilaceae</taxon>
        <taxon>Geodermatophilus</taxon>
    </lineage>
</organism>
<dbReference type="PANTHER" id="PTHR35010">
    <property type="entry name" value="BLL4672 PROTEIN-RELATED"/>
    <property type="match status" value="1"/>
</dbReference>
<dbReference type="InterPro" id="IPR041413">
    <property type="entry name" value="MLTR_LBD"/>
</dbReference>
<dbReference type="AlphaFoldDB" id="A0A1M7V0S4"/>
<reference evidence="2 3" key="1">
    <citation type="submission" date="2016-12" db="EMBL/GenBank/DDBJ databases">
        <authorList>
            <person name="Song W.-J."/>
            <person name="Kurnit D.M."/>
        </authorList>
    </citation>
    <scope>NUCLEOTIDE SEQUENCE [LARGE SCALE GENOMIC DNA]</scope>
    <source>
        <strain evidence="2 3">DSM 43162</strain>
    </source>
</reference>
<keyword evidence="2" id="KW-0238">DNA-binding</keyword>
<proteinExistence type="predicted"/>
<dbReference type="Pfam" id="PF13560">
    <property type="entry name" value="HTH_31"/>
    <property type="match status" value="1"/>
</dbReference>
<evidence type="ECO:0000313" key="2">
    <source>
        <dbReference type="EMBL" id="SHN88760.1"/>
    </source>
</evidence>
<accession>A0A1M7V0S4</accession>
<dbReference type="PROSITE" id="PS50943">
    <property type="entry name" value="HTH_CROC1"/>
    <property type="match status" value="1"/>
</dbReference>
<dbReference type="EMBL" id="FRDM01000057">
    <property type="protein sequence ID" value="SHN88760.1"/>
    <property type="molecule type" value="Genomic_DNA"/>
</dbReference>
<dbReference type="Gene3D" id="3.30.450.180">
    <property type="match status" value="1"/>
</dbReference>
<dbReference type="SUPFAM" id="SSF47413">
    <property type="entry name" value="lambda repressor-like DNA-binding domains"/>
    <property type="match status" value="1"/>
</dbReference>
<sequence>MTSRVMGAYLRGRCSGVRATRSVRAVTATPTRSTFGPLLRQWRTRRRLSQLDLAVESEVSARHISFLETGRSQPSREMVLRLATQLDVPLRERNQLLLGAGYAPEYRARSLDDTEMAPVRAAVDAVLRAHAPHPALAVDRHWDLVSANAGIELLIRGVAAHLLEPPVNVLRLSLHPDGLAGRIRNLAEWRGHVLGRLAREHAVTGDPRTRALLHELAAFPGGRSLGATNAVAVPLRMAAGGRELAFLSTVTTFGTAVDVTLAELSIEAFLPADAATAEAMAALVAGGS</sequence>
<dbReference type="PANTHER" id="PTHR35010:SF4">
    <property type="entry name" value="BLL5781 PROTEIN"/>
    <property type="match status" value="1"/>
</dbReference>
<dbReference type="InterPro" id="IPR010982">
    <property type="entry name" value="Lambda_DNA-bd_dom_sf"/>
</dbReference>
<feature type="domain" description="HTH cro/C1-type" evidence="1">
    <location>
        <begin position="39"/>
        <end position="93"/>
    </location>
</feature>
<evidence type="ECO:0000313" key="3">
    <source>
        <dbReference type="Proteomes" id="UP000184428"/>
    </source>
</evidence>
<name>A0A1M7V0S4_9ACTN</name>
<dbReference type="Proteomes" id="UP000184428">
    <property type="component" value="Unassembled WGS sequence"/>
</dbReference>
<evidence type="ECO:0000259" key="1">
    <source>
        <dbReference type="PROSITE" id="PS50943"/>
    </source>
</evidence>
<dbReference type="Gene3D" id="1.10.260.40">
    <property type="entry name" value="lambda repressor-like DNA-binding domains"/>
    <property type="match status" value="1"/>
</dbReference>
<dbReference type="SMART" id="SM00530">
    <property type="entry name" value="HTH_XRE"/>
    <property type="match status" value="1"/>
</dbReference>